<dbReference type="SUPFAM" id="SSF57850">
    <property type="entry name" value="RING/U-box"/>
    <property type="match status" value="1"/>
</dbReference>
<dbReference type="PROSITE" id="PS50089">
    <property type="entry name" value="ZF_RING_2"/>
    <property type="match status" value="1"/>
</dbReference>
<sequence>MSLFDIGNAVLERYTGLPSKSTFLREHVVPAKDDDKFNNNKCVQCWDEYTDEHPGVKISPCGHIFGRDCLYEIVNGPTGDLCPYCRSKLFRRTSTKQDIFMALSNMLTQAIFSYCWIVSRFSRVVHASIAGQTACHPQLRPFIVLLFDGLALQGERFVRHRTGVCTRNPNLRVAELFCHTTVLSHLLLIGFPFIAPALLPVYFMFSTAVFKVSFVAANLAFVAYSQALFSGYFHFHAGMFEGDFENDSDRALVTYVAAVAVAFQQLCIIILIWPVPTMRFARTSLASVAWR</sequence>
<feature type="domain" description="RING-type" evidence="3">
    <location>
        <begin position="42"/>
        <end position="86"/>
    </location>
</feature>
<dbReference type="Proteomes" id="UP000800082">
    <property type="component" value="Unassembled WGS sequence"/>
</dbReference>
<reference evidence="4" key="1">
    <citation type="journal article" date="2020" name="Stud. Mycol.">
        <title>101 Dothideomycetes genomes: a test case for predicting lifestyles and emergence of pathogens.</title>
        <authorList>
            <person name="Haridas S."/>
            <person name="Albert R."/>
            <person name="Binder M."/>
            <person name="Bloem J."/>
            <person name="Labutti K."/>
            <person name="Salamov A."/>
            <person name="Andreopoulos B."/>
            <person name="Baker S."/>
            <person name="Barry K."/>
            <person name="Bills G."/>
            <person name="Bluhm B."/>
            <person name="Cannon C."/>
            <person name="Castanera R."/>
            <person name="Culley D."/>
            <person name="Daum C."/>
            <person name="Ezra D."/>
            <person name="Gonzalez J."/>
            <person name="Henrissat B."/>
            <person name="Kuo A."/>
            <person name="Liang C."/>
            <person name="Lipzen A."/>
            <person name="Lutzoni F."/>
            <person name="Magnuson J."/>
            <person name="Mondo S."/>
            <person name="Nolan M."/>
            <person name="Ohm R."/>
            <person name="Pangilinan J."/>
            <person name="Park H.-J."/>
            <person name="Ramirez L."/>
            <person name="Alfaro M."/>
            <person name="Sun H."/>
            <person name="Tritt A."/>
            <person name="Yoshinaga Y."/>
            <person name="Zwiers L.-H."/>
            <person name="Turgeon B."/>
            <person name="Goodwin S."/>
            <person name="Spatafora J."/>
            <person name="Crous P."/>
            <person name="Grigoriev I."/>
        </authorList>
    </citation>
    <scope>NUCLEOTIDE SEQUENCE</scope>
    <source>
        <strain evidence="4">CBS 183.55</strain>
    </source>
</reference>
<dbReference type="OrthoDB" id="3691193at2759"/>
<keyword evidence="1" id="KW-0862">Zinc</keyword>
<feature type="transmembrane region" description="Helical" evidence="2">
    <location>
        <begin position="182"/>
        <end position="205"/>
    </location>
</feature>
<dbReference type="Pfam" id="PF13639">
    <property type="entry name" value="zf-RING_2"/>
    <property type="match status" value="1"/>
</dbReference>
<evidence type="ECO:0000313" key="4">
    <source>
        <dbReference type="EMBL" id="KAF1923705.1"/>
    </source>
</evidence>
<evidence type="ECO:0000313" key="5">
    <source>
        <dbReference type="Proteomes" id="UP000800082"/>
    </source>
</evidence>
<protein>
    <recommendedName>
        <fullName evidence="3">RING-type domain-containing protein</fullName>
    </recommendedName>
</protein>
<organism evidence="4 5">
    <name type="scientific">Didymella exigua CBS 183.55</name>
    <dbReference type="NCBI Taxonomy" id="1150837"/>
    <lineage>
        <taxon>Eukaryota</taxon>
        <taxon>Fungi</taxon>
        <taxon>Dikarya</taxon>
        <taxon>Ascomycota</taxon>
        <taxon>Pezizomycotina</taxon>
        <taxon>Dothideomycetes</taxon>
        <taxon>Pleosporomycetidae</taxon>
        <taxon>Pleosporales</taxon>
        <taxon>Pleosporineae</taxon>
        <taxon>Didymellaceae</taxon>
        <taxon>Didymella</taxon>
    </lineage>
</organism>
<evidence type="ECO:0000256" key="2">
    <source>
        <dbReference type="SAM" id="Phobius"/>
    </source>
</evidence>
<proteinExistence type="predicted"/>
<gene>
    <name evidence="4" type="ORF">M421DRAFT_9492</name>
</gene>
<dbReference type="Gene3D" id="3.30.40.10">
    <property type="entry name" value="Zinc/RING finger domain, C3HC4 (zinc finger)"/>
    <property type="match status" value="1"/>
</dbReference>
<keyword evidence="1" id="KW-0479">Metal-binding</keyword>
<evidence type="ECO:0000256" key="1">
    <source>
        <dbReference type="PROSITE-ProRule" id="PRU00175"/>
    </source>
</evidence>
<dbReference type="AlphaFoldDB" id="A0A6A5R6F4"/>
<keyword evidence="1" id="KW-0863">Zinc-finger</keyword>
<dbReference type="GO" id="GO:0008270">
    <property type="term" value="F:zinc ion binding"/>
    <property type="evidence" value="ECO:0007669"/>
    <property type="project" value="UniProtKB-KW"/>
</dbReference>
<keyword evidence="2" id="KW-1133">Transmembrane helix</keyword>
<feature type="transmembrane region" description="Helical" evidence="2">
    <location>
        <begin position="252"/>
        <end position="273"/>
    </location>
</feature>
<dbReference type="EMBL" id="ML979002">
    <property type="protein sequence ID" value="KAF1923705.1"/>
    <property type="molecule type" value="Genomic_DNA"/>
</dbReference>
<keyword evidence="5" id="KW-1185">Reference proteome</keyword>
<keyword evidence="2" id="KW-0812">Transmembrane</keyword>
<keyword evidence="2" id="KW-0472">Membrane</keyword>
<feature type="transmembrane region" description="Helical" evidence="2">
    <location>
        <begin position="212"/>
        <end position="232"/>
    </location>
</feature>
<name>A0A6A5R6F4_9PLEO</name>
<dbReference type="GeneID" id="54355914"/>
<dbReference type="InterPro" id="IPR013083">
    <property type="entry name" value="Znf_RING/FYVE/PHD"/>
</dbReference>
<evidence type="ECO:0000259" key="3">
    <source>
        <dbReference type="PROSITE" id="PS50089"/>
    </source>
</evidence>
<dbReference type="InterPro" id="IPR001841">
    <property type="entry name" value="Znf_RING"/>
</dbReference>
<dbReference type="RefSeq" id="XP_033443958.1">
    <property type="nucleotide sequence ID" value="XM_033598247.1"/>
</dbReference>
<accession>A0A6A5R6F4</accession>